<proteinExistence type="predicted"/>
<accession>X1GK40</accession>
<dbReference type="Pfam" id="PF22790">
    <property type="entry name" value="YkoP"/>
    <property type="match status" value="1"/>
</dbReference>
<feature type="domain" description="YkoP-like" evidence="1">
    <location>
        <begin position="16"/>
        <end position="114"/>
    </location>
</feature>
<feature type="non-terminal residue" evidence="2">
    <location>
        <position position="1"/>
    </location>
</feature>
<comment type="caution">
    <text evidence="2">The sequence shown here is derived from an EMBL/GenBank/DDBJ whole genome shotgun (WGS) entry which is preliminary data.</text>
</comment>
<protein>
    <recommendedName>
        <fullName evidence="1">YkoP-like domain-containing protein</fullName>
    </recommendedName>
</protein>
<reference evidence="2" key="1">
    <citation type="journal article" date="2014" name="Front. Microbiol.">
        <title>High frequency of phylogenetically diverse reductive dehalogenase-homologous genes in deep subseafloor sedimentary metagenomes.</title>
        <authorList>
            <person name="Kawai M."/>
            <person name="Futagami T."/>
            <person name="Toyoda A."/>
            <person name="Takaki Y."/>
            <person name="Nishi S."/>
            <person name="Hori S."/>
            <person name="Arai W."/>
            <person name="Tsubouchi T."/>
            <person name="Morono Y."/>
            <person name="Uchiyama I."/>
            <person name="Ito T."/>
            <person name="Fujiyama A."/>
            <person name="Inagaki F."/>
            <person name="Takami H."/>
        </authorList>
    </citation>
    <scope>NUCLEOTIDE SEQUENCE</scope>
    <source>
        <strain evidence="2">Expedition CK06-06</strain>
    </source>
</reference>
<gene>
    <name evidence="2" type="ORF">S03H2_40647</name>
</gene>
<dbReference type="EMBL" id="BARU01025215">
    <property type="protein sequence ID" value="GAH58301.1"/>
    <property type="molecule type" value="Genomic_DNA"/>
</dbReference>
<evidence type="ECO:0000259" key="1">
    <source>
        <dbReference type="Pfam" id="PF22790"/>
    </source>
</evidence>
<organism evidence="2">
    <name type="scientific">marine sediment metagenome</name>
    <dbReference type="NCBI Taxonomy" id="412755"/>
    <lineage>
        <taxon>unclassified sequences</taxon>
        <taxon>metagenomes</taxon>
        <taxon>ecological metagenomes</taxon>
    </lineage>
</organism>
<sequence>NKKRQSSRARLIPPWGIIHYFKNDLRLLAAQMADGKYSDVIALYGWTVLHAPIKRSGFQVTDLPNTLRTRLAQFYIIGLMQIYHIRGYREYNTSHRPLRVKAVWLSRAELLRLYSPHS</sequence>
<dbReference type="AlphaFoldDB" id="X1GK40"/>
<evidence type="ECO:0000313" key="2">
    <source>
        <dbReference type="EMBL" id="GAH58301.1"/>
    </source>
</evidence>
<dbReference type="InterPro" id="IPR054467">
    <property type="entry name" value="YkoP-like_dom"/>
</dbReference>
<name>X1GK40_9ZZZZ</name>